<dbReference type="OrthoDB" id="5483897at2"/>
<dbReference type="EMBL" id="CP002271">
    <property type="protein sequence ID" value="ADO69488.1"/>
    <property type="molecule type" value="Genomic_DNA"/>
</dbReference>
<evidence type="ECO:0000256" key="2">
    <source>
        <dbReference type="ARBA" id="ARBA00022598"/>
    </source>
</evidence>
<dbReference type="SUPFAM" id="SSF56801">
    <property type="entry name" value="Acetyl-CoA synthetase-like"/>
    <property type="match status" value="1"/>
</dbReference>
<dbReference type="STRING" id="378806.STAUR_1684"/>
<accession>E3FQI3</accession>
<evidence type="ECO:0000259" key="4">
    <source>
        <dbReference type="Pfam" id="PF13193"/>
    </source>
</evidence>
<feature type="domain" description="AMP-binding enzyme C-terminal" evidence="4">
    <location>
        <begin position="431"/>
        <end position="506"/>
    </location>
</feature>
<dbReference type="CDD" id="cd17631">
    <property type="entry name" value="FACL_FadD13-like"/>
    <property type="match status" value="1"/>
</dbReference>
<dbReference type="Proteomes" id="UP000001351">
    <property type="component" value="Chromosome"/>
</dbReference>
<evidence type="ECO:0000256" key="1">
    <source>
        <dbReference type="ARBA" id="ARBA00006432"/>
    </source>
</evidence>
<dbReference type="PANTHER" id="PTHR43767">
    <property type="entry name" value="LONG-CHAIN-FATTY-ACID--COA LIGASE"/>
    <property type="match status" value="1"/>
</dbReference>
<keyword evidence="2 5" id="KW-0436">Ligase</keyword>
<proteinExistence type="inferred from homology"/>
<dbReference type="AlphaFoldDB" id="E3FQI3"/>
<dbReference type="Pfam" id="PF00501">
    <property type="entry name" value="AMP-binding"/>
    <property type="match status" value="1"/>
</dbReference>
<dbReference type="RefSeq" id="WP_013374823.1">
    <property type="nucleotide sequence ID" value="NC_014623.1"/>
</dbReference>
<organism evidence="5 6">
    <name type="scientific">Stigmatella aurantiaca (strain DW4/3-1)</name>
    <dbReference type="NCBI Taxonomy" id="378806"/>
    <lineage>
        <taxon>Bacteria</taxon>
        <taxon>Pseudomonadati</taxon>
        <taxon>Myxococcota</taxon>
        <taxon>Myxococcia</taxon>
        <taxon>Myxococcales</taxon>
        <taxon>Cystobacterineae</taxon>
        <taxon>Archangiaceae</taxon>
        <taxon>Stigmatella</taxon>
    </lineage>
</organism>
<sequence>MRWMREVTTLATLPTLRARSLGSKAALILRDEPLSYEALEHRSNQAAHALLREGIRPGERVAILGKESLDALVLLFGAAKAHAVYVGLNWRLAPEELAYILEDSGARMLFVDEESAALVPRVFEKMRGPLPVVRVGAKQDAPGTFSHWCAGAADTPLTETYDAEDVVVQLYTSGTTGRPKGVQLPHRSLLAIAHELEAHGERWIGWTEASVSLLFVPTFHIGGLWWLVRGLALGCTQVVLRGFEPATILASIPRYRVTHTCMVPAMMQILLSEPGLQQTDLSSLEAIVYGGAPMSTALLEKGQRLLGCGFAQIYGMTETGNCAVCLRPEDHLGALPSRLRAAGRPFPGVKVRILDEQGQEVAPGAIGQICLHSPARMAGYWRQPEETRKTLVDGWVMTGDAGYVDAEGFVYICDRVKDMIISAGENIYPAEIENVIRSHPEVADVAVIGVPDELWGEAVKALVVKQPGSHLRAGDILRHTRGALAEFKVPKSVEFTGPLPRNASGKLLKAVLREPYWKGRERRVN</sequence>
<dbReference type="Pfam" id="PF13193">
    <property type="entry name" value="AMP-binding_C"/>
    <property type="match status" value="1"/>
</dbReference>
<dbReference type="KEGG" id="sur:STAUR_1684"/>
<comment type="similarity">
    <text evidence="1">Belongs to the ATP-dependent AMP-binding enzyme family.</text>
</comment>
<protein>
    <submittedName>
        <fullName evidence="5">AMP-dependent synthetase and ligase</fullName>
    </submittedName>
</protein>
<keyword evidence="6" id="KW-1185">Reference proteome</keyword>
<dbReference type="FunFam" id="3.30.300.30:FF:000008">
    <property type="entry name" value="2,3-dihydroxybenzoate-AMP ligase"/>
    <property type="match status" value="1"/>
</dbReference>
<evidence type="ECO:0000259" key="3">
    <source>
        <dbReference type="Pfam" id="PF00501"/>
    </source>
</evidence>
<dbReference type="NCBIfam" id="NF004837">
    <property type="entry name" value="PRK06187.1"/>
    <property type="match status" value="1"/>
</dbReference>
<evidence type="ECO:0000313" key="5">
    <source>
        <dbReference type="EMBL" id="ADO69488.1"/>
    </source>
</evidence>
<evidence type="ECO:0000313" key="6">
    <source>
        <dbReference type="Proteomes" id="UP000001351"/>
    </source>
</evidence>
<dbReference type="InterPro" id="IPR025110">
    <property type="entry name" value="AMP-bd_C"/>
</dbReference>
<dbReference type="HOGENOM" id="CLU_000022_59_0_7"/>
<reference evidence="5 6" key="1">
    <citation type="journal article" date="2011" name="Mol. Biol. Evol.">
        <title>Comparative genomic analysis of fruiting body formation in Myxococcales.</title>
        <authorList>
            <person name="Huntley S."/>
            <person name="Hamann N."/>
            <person name="Wegener-Feldbrugge S."/>
            <person name="Treuner-Lange A."/>
            <person name="Kube M."/>
            <person name="Reinhardt R."/>
            <person name="Klages S."/>
            <person name="Muller R."/>
            <person name="Ronning C.M."/>
            <person name="Nierman W.C."/>
            <person name="Sogaard-Andersen L."/>
        </authorList>
    </citation>
    <scope>NUCLEOTIDE SEQUENCE [LARGE SCALE GENOMIC DNA]</scope>
    <source>
        <strain evidence="5 6">DW4/3-1</strain>
    </source>
</reference>
<dbReference type="eggNOG" id="COG0318">
    <property type="taxonomic scope" value="Bacteria"/>
</dbReference>
<dbReference type="InterPro" id="IPR000873">
    <property type="entry name" value="AMP-dep_synth/lig_dom"/>
</dbReference>
<dbReference type="InterPro" id="IPR045851">
    <property type="entry name" value="AMP-bd_C_sf"/>
</dbReference>
<dbReference type="PANTHER" id="PTHR43767:SF1">
    <property type="entry name" value="NONRIBOSOMAL PEPTIDE SYNTHASE PES1 (EUROFUNG)-RELATED"/>
    <property type="match status" value="1"/>
</dbReference>
<dbReference type="Gene3D" id="3.40.50.12780">
    <property type="entry name" value="N-terminal domain of ligase-like"/>
    <property type="match status" value="1"/>
</dbReference>
<dbReference type="Gene3D" id="3.30.300.30">
    <property type="match status" value="1"/>
</dbReference>
<name>E3FQI3_STIAD</name>
<dbReference type="GO" id="GO:0016878">
    <property type="term" value="F:acid-thiol ligase activity"/>
    <property type="evidence" value="ECO:0007669"/>
    <property type="project" value="UniProtKB-ARBA"/>
</dbReference>
<dbReference type="InterPro" id="IPR050237">
    <property type="entry name" value="ATP-dep_AMP-bd_enzyme"/>
</dbReference>
<dbReference type="InterPro" id="IPR042099">
    <property type="entry name" value="ANL_N_sf"/>
</dbReference>
<feature type="domain" description="AMP-dependent synthetase/ligase" evidence="3">
    <location>
        <begin position="18"/>
        <end position="381"/>
    </location>
</feature>
<gene>
    <name evidence="5" type="ordered locus">STAUR_1684</name>
</gene>